<name>A0A6F8PYA9_9GAMM</name>
<organism evidence="7 8">
    <name type="scientific">Thiosulfatimonas sediminis</name>
    <dbReference type="NCBI Taxonomy" id="2675054"/>
    <lineage>
        <taxon>Bacteria</taxon>
        <taxon>Pseudomonadati</taxon>
        <taxon>Pseudomonadota</taxon>
        <taxon>Gammaproteobacteria</taxon>
        <taxon>Thiotrichales</taxon>
        <taxon>Piscirickettsiaceae</taxon>
        <taxon>Thiosulfatimonas</taxon>
    </lineage>
</organism>
<accession>A0A6F8PYA9</accession>
<reference evidence="8" key="1">
    <citation type="submission" date="2019-11" db="EMBL/GenBank/DDBJ databases">
        <title>Isolation and characterization of two novel species in the genus Thiomicrorhabdus.</title>
        <authorList>
            <person name="Mochizuki J."/>
            <person name="Kojima H."/>
            <person name="Fukui M."/>
        </authorList>
    </citation>
    <scope>NUCLEOTIDE SEQUENCE [LARGE SCALE GENOMIC DNA]</scope>
    <source>
        <strain evidence="8">aks77</strain>
    </source>
</reference>
<dbReference type="GO" id="GO:0070043">
    <property type="term" value="F:rRNA (guanine-N7-)-methyltransferase activity"/>
    <property type="evidence" value="ECO:0007669"/>
    <property type="project" value="UniProtKB-UniRule"/>
</dbReference>
<feature type="binding site" evidence="6">
    <location>
        <position position="81"/>
    </location>
    <ligand>
        <name>S-adenosyl-L-methionine</name>
        <dbReference type="ChEBI" id="CHEBI:59789"/>
    </ligand>
</feature>
<sequence>MTQNPLSHLQPQLEAALENLALELSGSQVDALMTYLSLLQKWNKVYNLTAIRDPQEMLIKHLIDSLAVVPHIDSPSVIDVGSGGGLPGIPLAICFPDRRIDMLDSNIKKTRFLIQAKAELGLKNSQVWHKRVEEYQPDPLYGAVVSRAFASLEDMFSWTKELLPQNGVWWAMKAQKETEELANLPSYAHVAEIIELQVPGLDAQRRLIKALKVSSN</sequence>
<dbReference type="EC" id="2.1.1.170" evidence="6"/>
<dbReference type="Proteomes" id="UP000501726">
    <property type="component" value="Chromosome"/>
</dbReference>
<evidence type="ECO:0000256" key="6">
    <source>
        <dbReference type="HAMAP-Rule" id="MF_00074"/>
    </source>
</evidence>
<dbReference type="KEGG" id="tse:THMIRHAS_24820"/>
<dbReference type="Pfam" id="PF02527">
    <property type="entry name" value="GidB"/>
    <property type="match status" value="1"/>
</dbReference>
<dbReference type="HAMAP" id="MF_00074">
    <property type="entry name" value="16SrRNA_methyltr_G"/>
    <property type="match status" value="1"/>
</dbReference>
<comment type="caution">
    <text evidence="6">Lacks conserved residue(s) required for the propagation of feature annotation.</text>
</comment>
<protein>
    <recommendedName>
        <fullName evidence="6">Ribosomal RNA small subunit methyltransferase G</fullName>
        <ecNumber evidence="6">2.1.1.170</ecNumber>
    </recommendedName>
    <alternativeName>
        <fullName evidence="6">16S rRNA 7-methylguanosine methyltransferase</fullName>
        <shortName evidence="6">16S rRNA m7G methyltransferase</shortName>
    </alternativeName>
</protein>
<evidence type="ECO:0000256" key="2">
    <source>
        <dbReference type="ARBA" id="ARBA00022552"/>
    </source>
</evidence>
<comment type="function">
    <text evidence="6">Specifically methylates the N7 position of guanine in position 527 of 16S rRNA.</text>
</comment>
<evidence type="ECO:0000256" key="5">
    <source>
        <dbReference type="ARBA" id="ARBA00022691"/>
    </source>
</evidence>
<keyword evidence="8" id="KW-1185">Reference proteome</keyword>
<dbReference type="Gene3D" id="3.40.50.150">
    <property type="entry name" value="Vaccinia Virus protein VP39"/>
    <property type="match status" value="1"/>
</dbReference>
<keyword evidence="4 6" id="KW-0808">Transferase</keyword>
<evidence type="ECO:0000256" key="1">
    <source>
        <dbReference type="ARBA" id="ARBA00022490"/>
    </source>
</evidence>
<feature type="binding site" evidence="6">
    <location>
        <position position="147"/>
    </location>
    <ligand>
        <name>S-adenosyl-L-methionine</name>
        <dbReference type="ChEBI" id="CHEBI:59789"/>
    </ligand>
</feature>
<comment type="catalytic activity">
    <reaction evidence="6">
        <text>guanosine(527) in 16S rRNA + S-adenosyl-L-methionine = N(7)-methylguanosine(527) in 16S rRNA + S-adenosyl-L-homocysteine</text>
        <dbReference type="Rhea" id="RHEA:42732"/>
        <dbReference type="Rhea" id="RHEA-COMP:10209"/>
        <dbReference type="Rhea" id="RHEA-COMP:10210"/>
        <dbReference type="ChEBI" id="CHEBI:57856"/>
        <dbReference type="ChEBI" id="CHEBI:59789"/>
        <dbReference type="ChEBI" id="CHEBI:74269"/>
        <dbReference type="ChEBI" id="CHEBI:74480"/>
        <dbReference type="EC" id="2.1.1.170"/>
    </reaction>
</comment>
<keyword evidence="3 6" id="KW-0489">Methyltransferase</keyword>
<feature type="binding site" evidence="6">
    <location>
        <position position="86"/>
    </location>
    <ligand>
        <name>S-adenosyl-L-methionine</name>
        <dbReference type="ChEBI" id="CHEBI:59789"/>
    </ligand>
</feature>
<feature type="binding site" evidence="6">
    <location>
        <begin position="132"/>
        <end position="133"/>
    </location>
    <ligand>
        <name>S-adenosyl-L-methionine</name>
        <dbReference type="ChEBI" id="CHEBI:59789"/>
    </ligand>
</feature>
<dbReference type="GO" id="GO:0005829">
    <property type="term" value="C:cytosol"/>
    <property type="evidence" value="ECO:0007669"/>
    <property type="project" value="TreeGrafter"/>
</dbReference>
<dbReference type="NCBIfam" id="TIGR00138">
    <property type="entry name" value="rsmG_gidB"/>
    <property type="match status" value="1"/>
</dbReference>
<dbReference type="RefSeq" id="WP_173274173.1">
    <property type="nucleotide sequence ID" value="NZ_AP021889.1"/>
</dbReference>
<gene>
    <name evidence="6 7" type="primary">rsmG</name>
    <name evidence="7" type="ORF">THMIRHAS_24820</name>
</gene>
<dbReference type="PANTHER" id="PTHR31760:SF0">
    <property type="entry name" value="S-ADENOSYL-L-METHIONINE-DEPENDENT METHYLTRANSFERASES SUPERFAMILY PROTEIN"/>
    <property type="match status" value="1"/>
</dbReference>
<proteinExistence type="inferred from homology"/>
<dbReference type="InterPro" id="IPR003682">
    <property type="entry name" value="rRNA_ssu_MeTfrase_G"/>
</dbReference>
<comment type="similarity">
    <text evidence="6">Belongs to the methyltransferase superfamily. RNA methyltransferase RsmG family.</text>
</comment>
<keyword evidence="1 6" id="KW-0963">Cytoplasm</keyword>
<comment type="subcellular location">
    <subcellularLocation>
        <location evidence="6">Cytoplasm</location>
    </subcellularLocation>
</comment>
<keyword evidence="5 6" id="KW-0949">S-adenosyl-L-methionine</keyword>
<evidence type="ECO:0000256" key="3">
    <source>
        <dbReference type="ARBA" id="ARBA00022603"/>
    </source>
</evidence>
<dbReference type="PIRSF" id="PIRSF003078">
    <property type="entry name" value="GidB"/>
    <property type="match status" value="1"/>
</dbReference>
<dbReference type="PANTHER" id="PTHR31760">
    <property type="entry name" value="S-ADENOSYL-L-METHIONINE-DEPENDENT METHYLTRANSFERASES SUPERFAMILY PROTEIN"/>
    <property type="match status" value="1"/>
</dbReference>
<evidence type="ECO:0000313" key="8">
    <source>
        <dbReference type="Proteomes" id="UP000501726"/>
    </source>
</evidence>
<evidence type="ECO:0000313" key="7">
    <source>
        <dbReference type="EMBL" id="BBP47109.1"/>
    </source>
</evidence>
<dbReference type="AlphaFoldDB" id="A0A6F8PYA9"/>
<dbReference type="EMBL" id="AP021889">
    <property type="protein sequence ID" value="BBP47109.1"/>
    <property type="molecule type" value="Genomic_DNA"/>
</dbReference>
<dbReference type="InterPro" id="IPR029063">
    <property type="entry name" value="SAM-dependent_MTases_sf"/>
</dbReference>
<dbReference type="SUPFAM" id="SSF53335">
    <property type="entry name" value="S-adenosyl-L-methionine-dependent methyltransferases"/>
    <property type="match status" value="1"/>
</dbReference>
<evidence type="ECO:0000256" key="4">
    <source>
        <dbReference type="ARBA" id="ARBA00022679"/>
    </source>
</evidence>
<keyword evidence="2 6" id="KW-0698">rRNA processing</keyword>